<sequence length="86" mass="9305">MCIICLSPGLAALLPNVPQTEPRTCSPRSVTWARVGGCNWHRSAQTLPRYSLTAPAFQDRQSYQPVGTVGMPTSQLGSLVFVCTLL</sequence>
<evidence type="ECO:0000313" key="1">
    <source>
        <dbReference type="EMBL" id="KYO31904.1"/>
    </source>
</evidence>
<dbReference type="Proteomes" id="UP000050525">
    <property type="component" value="Unassembled WGS sequence"/>
</dbReference>
<evidence type="ECO:0000313" key="2">
    <source>
        <dbReference type="Proteomes" id="UP000050525"/>
    </source>
</evidence>
<comment type="caution">
    <text evidence="1">The sequence shown here is derived from an EMBL/GenBank/DDBJ whole genome shotgun (WGS) entry which is preliminary data.</text>
</comment>
<dbReference type="AlphaFoldDB" id="A0A151N4Z8"/>
<keyword evidence="2" id="KW-1185">Reference proteome</keyword>
<proteinExistence type="predicted"/>
<organism evidence="1 2">
    <name type="scientific">Alligator mississippiensis</name>
    <name type="common">American alligator</name>
    <dbReference type="NCBI Taxonomy" id="8496"/>
    <lineage>
        <taxon>Eukaryota</taxon>
        <taxon>Metazoa</taxon>
        <taxon>Chordata</taxon>
        <taxon>Craniata</taxon>
        <taxon>Vertebrata</taxon>
        <taxon>Euteleostomi</taxon>
        <taxon>Archelosauria</taxon>
        <taxon>Archosauria</taxon>
        <taxon>Crocodylia</taxon>
        <taxon>Alligatoridae</taxon>
        <taxon>Alligatorinae</taxon>
        <taxon>Alligator</taxon>
    </lineage>
</organism>
<name>A0A151N4Z8_ALLMI</name>
<accession>A0A151N4Z8</accession>
<gene>
    <name evidence="1" type="ORF">Y1Q_0018843</name>
</gene>
<protein>
    <submittedName>
        <fullName evidence="1">Uncharacterized protein</fullName>
    </submittedName>
</protein>
<dbReference type="EMBL" id="AKHW03004012">
    <property type="protein sequence ID" value="KYO31904.1"/>
    <property type="molecule type" value="Genomic_DNA"/>
</dbReference>
<reference evidence="1 2" key="1">
    <citation type="journal article" date="2012" name="Genome Biol.">
        <title>Sequencing three crocodilian genomes to illuminate the evolution of archosaurs and amniotes.</title>
        <authorList>
            <person name="St John J.A."/>
            <person name="Braun E.L."/>
            <person name="Isberg S.R."/>
            <person name="Miles L.G."/>
            <person name="Chong A.Y."/>
            <person name="Gongora J."/>
            <person name="Dalzell P."/>
            <person name="Moran C."/>
            <person name="Bed'hom B."/>
            <person name="Abzhanov A."/>
            <person name="Burgess S.C."/>
            <person name="Cooksey A.M."/>
            <person name="Castoe T.A."/>
            <person name="Crawford N.G."/>
            <person name="Densmore L.D."/>
            <person name="Drew J.C."/>
            <person name="Edwards S.V."/>
            <person name="Faircloth B.C."/>
            <person name="Fujita M.K."/>
            <person name="Greenwold M.J."/>
            <person name="Hoffmann F.G."/>
            <person name="Howard J.M."/>
            <person name="Iguchi T."/>
            <person name="Janes D.E."/>
            <person name="Khan S.Y."/>
            <person name="Kohno S."/>
            <person name="de Koning A.J."/>
            <person name="Lance S.L."/>
            <person name="McCarthy F.M."/>
            <person name="McCormack J.E."/>
            <person name="Merchant M.E."/>
            <person name="Peterson D.G."/>
            <person name="Pollock D.D."/>
            <person name="Pourmand N."/>
            <person name="Raney B.J."/>
            <person name="Roessler K.A."/>
            <person name="Sanford J.R."/>
            <person name="Sawyer R.H."/>
            <person name="Schmidt C.J."/>
            <person name="Triplett E.W."/>
            <person name="Tuberville T.D."/>
            <person name="Venegas-Anaya M."/>
            <person name="Howard J.T."/>
            <person name="Jarvis E.D."/>
            <person name="Guillette L.J.Jr."/>
            <person name="Glenn T.C."/>
            <person name="Green R.E."/>
            <person name="Ray D.A."/>
        </authorList>
    </citation>
    <scope>NUCLEOTIDE SEQUENCE [LARGE SCALE GENOMIC DNA]</scope>
    <source>
        <strain evidence="1">KSC_2009_1</strain>
    </source>
</reference>